<protein>
    <recommendedName>
        <fullName evidence="3">F-box domain-containing protein</fullName>
    </recommendedName>
</protein>
<evidence type="ECO:0008006" key="3">
    <source>
        <dbReference type="Google" id="ProtNLM"/>
    </source>
</evidence>
<dbReference type="RefSeq" id="XP_007767114.1">
    <property type="nucleotide sequence ID" value="XM_007768924.1"/>
</dbReference>
<organism evidence="1 2">
    <name type="scientific">Coniophora puteana (strain RWD-64-598)</name>
    <name type="common">Brown rot fungus</name>
    <dbReference type="NCBI Taxonomy" id="741705"/>
    <lineage>
        <taxon>Eukaryota</taxon>
        <taxon>Fungi</taxon>
        <taxon>Dikarya</taxon>
        <taxon>Basidiomycota</taxon>
        <taxon>Agaricomycotina</taxon>
        <taxon>Agaricomycetes</taxon>
        <taxon>Agaricomycetidae</taxon>
        <taxon>Boletales</taxon>
        <taxon>Coniophorineae</taxon>
        <taxon>Coniophoraceae</taxon>
        <taxon>Coniophora</taxon>
    </lineage>
</organism>
<reference evidence="2" key="1">
    <citation type="journal article" date="2012" name="Science">
        <title>The Paleozoic origin of enzymatic lignin decomposition reconstructed from 31 fungal genomes.</title>
        <authorList>
            <person name="Floudas D."/>
            <person name="Binder M."/>
            <person name="Riley R."/>
            <person name="Barry K."/>
            <person name="Blanchette R.A."/>
            <person name="Henrissat B."/>
            <person name="Martinez A.T."/>
            <person name="Otillar R."/>
            <person name="Spatafora J.W."/>
            <person name="Yadav J.S."/>
            <person name="Aerts A."/>
            <person name="Benoit I."/>
            <person name="Boyd A."/>
            <person name="Carlson A."/>
            <person name="Copeland A."/>
            <person name="Coutinho P.M."/>
            <person name="de Vries R.P."/>
            <person name="Ferreira P."/>
            <person name="Findley K."/>
            <person name="Foster B."/>
            <person name="Gaskell J."/>
            <person name="Glotzer D."/>
            <person name="Gorecki P."/>
            <person name="Heitman J."/>
            <person name="Hesse C."/>
            <person name="Hori C."/>
            <person name="Igarashi K."/>
            <person name="Jurgens J.A."/>
            <person name="Kallen N."/>
            <person name="Kersten P."/>
            <person name="Kohler A."/>
            <person name="Kuees U."/>
            <person name="Kumar T.K.A."/>
            <person name="Kuo A."/>
            <person name="LaButti K."/>
            <person name="Larrondo L.F."/>
            <person name="Lindquist E."/>
            <person name="Ling A."/>
            <person name="Lombard V."/>
            <person name="Lucas S."/>
            <person name="Lundell T."/>
            <person name="Martin R."/>
            <person name="McLaughlin D.J."/>
            <person name="Morgenstern I."/>
            <person name="Morin E."/>
            <person name="Murat C."/>
            <person name="Nagy L.G."/>
            <person name="Nolan M."/>
            <person name="Ohm R.A."/>
            <person name="Patyshakuliyeva A."/>
            <person name="Rokas A."/>
            <person name="Ruiz-Duenas F.J."/>
            <person name="Sabat G."/>
            <person name="Salamov A."/>
            <person name="Samejima M."/>
            <person name="Schmutz J."/>
            <person name="Slot J.C."/>
            <person name="St John F."/>
            <person name="Stenlid J."/>
            <person name="Sun H."/>
            <person name="Sun S."/>
            <person name="Syed K."/>
            <person name="Tsang A."/>
            <person name="Wiebenga A."/>
            <person name="Young D."/>
            <person name="Pisabarro A."/>
            <person name="Eastwood D.C."/>
            <person name="Martin F."/>
            <person name="Cullen D."/>
            <person name="Grigoriev I.V."/>
            <person name="Hibbett D.S."/>
        </authorList>
    </citation>
    <scope>NUCLEOTIDE SEQUENCE [LARGE SCALE GENOMIC DNA]</scope>
    <source>
        <strain evidence="2">RWD-64-598 SS2</strain>
    </source>
</reference>
<accession>A0A5M3MXG6</accession>
<evidence type="ECO:0000313" key="1">
    <source>
        <dbReference type="EMBL" id="EIW83321.1"/>
    </source>
</evidence>
<comment type="caution">
    <text evidence="1">The sequence shown here is derived from an EMBL/GenBank/DDBJ whole genome shotgun (WGS) entry which is preliminary data.</text>
</comment>
<dbReference type="EMBL" id="JH711576">
    <property type="protein sequence ID" value="EIW83321.1"/>
    <property type="molecule type" value="Genomic_DNA"/>
</dbReference>
<dbReference type="OrthoDB" id="3001771at2759"/>
<proteinExistence type="predicted"/>
<dbReference type="KEGG" id="cput:CONPUDRAFT_164283"/>
<evidence type="ECO:0000313" key="2">
    <source>
        <dbReference type="Proteomes" id="UP000053558"/>
    </source>
</evidence>
<sequence length="597" mass="68514">MPTYTPRPLVFPNEILLHIFRIAFDECRELKQELTPILPSSNVVDVNALDETQDTRNSEYWRWTFDEIGVSPTLFPFPQADTCRQWRQVLAADPAYWTRLVIFLDDVDASSTYLRDYISWSRDELIHVRIAYRNRPAEQSHVGSIAENARIELIMRELAPHIHRCKSIRLDLTYRSSVLAAARHLHGGAPHLQILALDSSITDTAASIVGLEDLSCPKLRHLHIDAKSLVDVREANVSWLHQLQHPYCTLVASSYQPPDPRDAVSLYDFLRCITGSIQPNLRFLAVRSVAFQETDRSSIPYISHRGQLMIHLVDLEGFAVPILLQFASSSATVTRCGVAGLCHWWEGVSTLTVNSVCGHDLIKLLHRYQGFELVLRHCTCLDDDFFRVFGGENRYHFYLAGKTHRLSLIDCSFSVAAMQRALTERAEVKDMSPELINAVGSADLPNYIDNLSIYQPRTVLTDEEKVWFGQHIDRNFEYSEEPEEDDEEDMWAILSVPEDALFQDDMFYSFQLPPVKYLGFRVYRSQSSTEPLDETQPDQTAGPQYGRVWQKLQMMISFTPSIQVVEFLTIDRRHKEGIEAVPPELAGRLQFRYVYQD</sequence>
<keyword evidence="2" id="KW-1185">Reference proteome</keyword>
<dbReference type="AlphaFoldDB" id="A0A5M3MXG6"/>
<gene>
    <name evidence="1" type="ORF">CONPUDRAFT_164283</name>
</gene>
<dbReference type="Proteomes" id="UP000053558">
    <property type="component" value="Unassembled WGS sequence"/>
</dbReference>
<name>A0A5M3MXG6_CONPW</name>
<dbReference type="GeneID" id="19205091"/>